<proteinExistence type="predicted"/>
<reference evidence="2 3" key="1">
    <citation type="submission" date="2020-07" db="EMBL/GenBank/DDBJ databases">
        <title>Sequencing the genomes of 1000 actinobacteria strains.</title>
        <authorList>
            <person name="Klenk H.-P."/>
        </authorList>
    </citation>
    <scope>NUCLEOTIDE SEQUENCE [LARGE SCALE GENOMIC DNA]</scope>
    <source>
        <strain evidence="2 3">DSM 26487</strain>
    </source>
</reference>
<feature type="compositionally biased region" description="Low complexity" evidence="1">
    <location>
        <begin position="61"/>
        <end position="74"/>
    </location>
</feature>
<dbReference type="EMBL" id="JACBZR010000001">
    <property type="protein sequence ID" value="NYI77129.1"/>
    <property type="molecule type" value="Genomic_DNA"/>
</dbReference>
<evidence type="ECO:0000313" key="2">
    <source>
        <dbReference type="EMBL" id="NYI77129.1"/>
    </source>
</evidence>
<organism evidence="2 3">
    <name type="scientific">Nocardioides panzhihuensis</name>
    <dbReference type="NCBI Taxonomy" id="860243"/>
    <lineage>
        <taxon>Bacteria</taxon>
        <taxon>Bacillati</taxon>
        <taxon>Actinomycetota</taxon>
        <taxon>Actinomycetes</taxon>
        <taxon>Propionibacteriales</taxon>
        <taxon>Nocardioidaceae</taxon>
        <taxon>Nocardioides</taxon>
    </lineage>
</organism>
<evidence type="ECO:0000313" key="3">
    <source>
        <dbReference type="Proteomes" id="UP000564496"/>
    </source>
</evidence>
<dbReference type="AlphaFoldDB" id="A0A7Z0DK66"/>
<feature type="compositionally biased region" description="Basic and acidic residues" evidence="1">
    <location>
        <begin position="82"/>
        <end position="97"/>
    </location>
</feature>
<feature type="compositionally biased region" description="Basic and acidic residues" evidence="1">
    <location>
        <begin position="28"/>
        <end position="39"/>
    </location>
</feature>
<keyword evidence="3" id="KW-1185">Reference proteome</keyword>
<evidence type="ECO:0000256" key="1">
    <source>
        <dbReference type="SAM" id="MobiDB-lite"/>
    </source>
</evidence>
<feature type="region of interest" description="Disordered" evidence="1">
    <location>
        <begin position="28"/>
        <end position="97"/>
    </location>
</feature>
<gene>
    <name evidence="2" type="ORF">BJ988_001777</name>
</gene>
<comment type="caution">
    <text evidence="2">The sequence shown here is derived from an EMBL/GenBank/DDBJ whole genome shotgun (WGS) entry which is preliminary data.</text>
</comment>
<accession>A0A7Z0DK66</accession>
<sequence>MLSLMVMIGFLAIVVALGAVAVLAVRSGHGDHATDRDGDGVPYDDVDAVGRTKAEEERARAGGLDSLGDAGGPSPSTAEVQAARRLDEETRRRRDRW</sequence>
<feature type="compositionally biased region" description="Basic and acidic residues" evidence="1">
    <location>
        <begin position="48"/>
        <end position="60"/>
    </location>
</feature>
<protein>
    <submittedName>
        <fullName evidence="2">Uncharacterized protein</fullName>
    </submittedName>
</protein>
<dbReference type="RefSeq" id="WP_179657663.1">
    <property type="nucleotide sequence ID" value="NZ_JACBZR010000001.1"/>
</dbReference>
<dbReference type="Proteomes" id="UP000564496">
    <property type="component" value="Unassembled WGS sequence"/>
</dbReference>
<name>A0A7Z0DK66_9ACTN</name>